<comment type="caution">
    <text evidence="1">The sequence shown here is derived from an EMBL/GenBank/DDBJ whole genome shotgun (WGS) entry which is preliminary data.</text>
</comment>
<keyword evidence="2" id="KW-1185">Reference proteome</keyword>
<evidence type="ECO:0000313" key="1">
    <source>
        <dbReference type="EMBL" id="RSL86650.1"/>
    </source>
</evidence>
<proteinExistence type="predicted"/>
<dbReference type="AlphaFoldDB" id="A0A428SA51"/>
<reference evidence="1 2" key="1">
    <citation type="submission" date="2017-06" db="EMBL/GenBank/DDBJ databases">
        <title>Comparative genomic analysis of Ambrosia Fusariam Clade fungi.</title>
        <authorList>
            <person name="Stajich J.E."/>
            <person name="Carrillo J."/>
            <person name="Kijimoto T."/>
            <person name="Eskalen A."/>
            <person name="O'Donnell K."/>
            <person name="Kasson M."/>
        </authorList>
    </citation>
    <scope>NUCLEOTIDE SEQUENCE [LARGE SCALE GENOMIC DNA]</scope>
    <source>
        <strain evidence="1 2">NRRL62579</strain>
    </source>
</reference>
<accession>A0A428SA51</accession>
<protein>
    <submittedName>
        <fullName evidence="1">Uncharacterized protein</fullName>
    </submittedName>
</protein>
<dbReference type="Proteomes" id="UP000287144">
    <property type="component" value="Unassembled WGS sequence"/>
</dbReference>
<gene>
    <name evidence="1" type="ORF">CEP52_015770</name>
</gene>
<dbReference type="STRING" id="1325735.A0A428SA51"/>
<dbReference type="EMBL" id="NKCK01000294">
    <property type="protein sequence ID" value="RSL86650.1"/>
    <property type="molecule type" value="Genomic_DNA"/>
</dbReference>
<organism evidence="1 2">
    <name type="scientific">Fusarium oligoseptatum</name>
    <dbReference type="NCBI Taxonomy" id="2604345"/>
    <lineage>
        <taxon>Eukaryota</taxon>
        <taxon>Fungi</taxon>
        <taxon>Dikarya</taxon>
        <taxon>Ascomycota</taxon>
        <taxon>Pezizomycotina</taxon>
        <taxon>Sordariomycetes</taxon>
        <taxon>Hypocreomycetidae</taxon>
        <taxon>Hypocreales</taxon>
        <taxon>Nectriaceae</taxon>
        <taxon>Fusarium</taxon>
        <taxon>Fusarium solani species complex</taxon>
    </lineage>
</organism>
<evidence type="ECO:0000313" key="2">
    <source>
        <dbReference type="Proteomes" id="UP000287144"/>
    </source>
</evidence>
<sequence>MQTAGVFYYMRRPEIWSKFVETSQAIEDVLDDFDLLYKWDEKKPMNVGQLQRPTDRDDDTQPMPGLRDLYCYWLDMTLAEMEATAVAWLTAATANYKADFGDSPDGKKWLANVLNSKGYISASKLKFPQASIRHGRPNRANPDIWTQSNYQGLWKAKLGSAGPF</sequence>
<name>A0A428SA51_9HYPO</name>